<dbReference type="HOGENOM" id="CLU_051638_5_0_5"/>
<dbReference type="InterPro" id="IPR050179">
    <property type="entry name" value="Trans_hexapeptide_repeat"/>
</dbReference>
<evidence type="ECO:0000313" key="6">
    <source>
        <dbReference type="Proteomes" id="UP000001492"/>
    </source>
</evidence>
<reference evidence="6" key="1">
    <citation type="submission" date="2010-12" db="EMBL/GenBank/DDBJ databases">
        <title>Complete sequence of chromosome 1 of Asticcacaulis excentricus CB 48.</title>
        <authorList>
            <consortium name="US DOE Joint Genome Institute"/>
            <person name="Lucas S."/>
            <person name="Copeland A."/>
            <person name="Lapidus A."/>
            <person name="Cheng J.-F."/>
            <person name="Bruce D."/>
            <person name="Goodwin L."/>
            <person name="Pitluck S."/>
            <person name="Teshima H."/>
            <person name="Davenport K."/>
            <person name="Detter J.C."/>
            <person name="Han C."/>
            <person name="Tapia R."/>
            <person name="Land M."/>
            <person name="Hauser L."/>
            <person name="Jeffries C."/>
            <person name="Kyrpides N."/>
            <person name="Ivanova N."/>
            <person name="Ovchinnikova G."/>
            <person name="Brun Y.V."/>
            <person name="Woyke T."/>
        </authorList>
    </citation>
    <scope>NUCLEOTIDE SEQUENCE [LARGE SCALE GENOMIC DNA]</scope>
    <source>
        <strain evidence="6">ATCC 15261 / DSM 4724 / KCTC 12464 / NCIMB 9791 / VKM B-1370 / CB 48</strain>
    </source>
</reference>
<gene>
    <name evidence="5" type="ordered locus">Astex_2278</name>
</gene>
<dbReference type="KEGG" id="aex:Astex_2278"/>
<evidence type="ECO:0000256" key="4">
    <source>
        <dbReference type="ARBA" id="ARBA00023315"/>
    </source>
</evidence>
<evidence type="ECO:0000256" key="1">
    <source>
        <dbReference type="ARBA" id="ARBA00007274"/>
    </source>
</evidence>
<comment type="similarity">
    <text evidence="1">Belongs to the transferase hexapeptide repeat family.</text>
</comment>
<dbReference type="Gene3D" id="2.160.10.10">
    <property type="entry name" value="Hexapeptide repeat proteins"/>
    <property type="match status" value="1"/>
</dbReference>
<keyword evidence="6" id="KW-1185">Reference proteome</keyword>
<dbReference type="InterPro" id="IPR011004">
    <property type="entry name" value="Trimer_LpxA-like_sf"/>
</dbReference>
<organism evidence="5 6">
    <name type="scientific">Asticcacaulis excentricus (strain ATCC 15261 / DSM 4724 / KCTC 12464 / NCIMB 9791 / VKM B-1370 / CB 48)</name>
    <dbReference type="NCBI Taxonomy" id="573065"/>
    <lineage>
        <taxon>Bacteria</taxon>
        <taxon>Pseudomonadati</taxon>
        <taxon>Pseudomonadota</taxon>
        <taxon>Alphaproteobacteria</taxon>
        <taxon>Caulobacterales</taxon>
        <taxon>Caulobacteraceae</taxon>
        <taxon>Asticcacaulis</taxon>
    </lineage>
</organism>
<name>E8RMQ1_ASTEC</name>
<dbReference type="STRING" id="573065.Astex_2278"/>
<evidence type="ECO:0000256" key="2">
    <source>
        <dbReference type="ARBA" id="ARBA00022679"/>
    </source>
</evidence>
<keyword evidence="2 5" id="KW-0808">Transferase</keyword>
<dbReference type="PANTHER" id="PTHR43300:SF12">
    <property type="entry name" value="CHLORAMPHENICOL ACETYLTRANSFERASE"/>
    <property type="match status" value="1"/>
</dbReference>
<dbReference type="RefSeq" id="WP_013479760.1">
    <property type="nucleotide sequence ID" value="NC_014816.1"/>
</dbReference>
<sequence length="240" mass="26979">MSQQLAEYLKAHGVEQFWGNGINLPQHTVLEAPCSLKWMHIDHSLEMGAFSYAVSGYFFAARIGRYVSMGESIQLGRHNHPSDWSSTSPFFYLNTKLFDVGDSFEGADSYHSHKIRENLPYNVPLQTTHIDHDAWIGHGAYIRPGVRVGVGAIVAAYAVVVKDVPPFAVVAGNPAVVKKYRVPEELIPGLLATEWWNYAPWVLRDLSIEAPQKLIDEMMVRKQDLPKFNPTVITSAEFPR</sequence>
<dbReference type="GO" id="GO:0016746">
    <property type="term" value="F:acyltransferase activity"/>
    <property type="evidence" value="ECO:0007669"/>
    <property type="project" value="UniProtKB-KW"/>
</dbReference>
<protein>
    <submittedName>
        <fullName evidence="5">Hexapeptide repeat-containing transferase</fullName>
    </submittedName>
</protein>
<dbReference type="PROSITE" id="PS00101">
    <property type="entry name" value="HEXAPEP_TRANSFERASES"/>
    <property type="match status" value="1"/>
</dbReference>
<proteinExistence type="inferred from homology"/>
<dbReference type="eggNOG" id="COG0110">
    <property type="taxonomic scope" value="Bacteria"/>
</dbReference>
<dbReference type="AlphaFoldDB" id="E8RMQ1"/>
<dbReference type="Proteomes" id="UP000001492">
    <property type="component" value="Chromosome 1"/>
</dbReference>
<dbReference type="InterPro" id="IPR018357">
    <property type="entry name" value="Hexapep_transf_CS"/>
</dbReference>
<dbReference type="SUPFAM" id="SSF51161">
    <property type="entry name" value="Trimeric LpxA-like enzymes"/>
    <property type="match status" value="1"/>
</dbReference>
<keyword evidence="4" id="KW-0012">Acyltransferase</keyword>
<dbReference type="PANTHER" id="PTHR43300">
    <property type="entry name" value="ACETYLTRANSFERASE"/>
    <property type="match status" value="1"/>
</dbReference>
<evidence type="ECO:0000313" key="5">
    <source>
        <dbReference type="EMBL" id="ADU13932.1"/>
    </source>
</evidence>
<keyword evidence="3" id="KW-0677">Repeat</keyword>
<dbReference type="EMBL" id="CP002395">
    <property type="protein sequence ID" value="ADU13932.1"/>
    <property type="molecule type" value="Genomic_DNA"/>
</dbReference>
<evidence type="ECO:0000256" key="3">
    <source>
        <dbReference type="ARBA" id="ARBA00022737"/>
    </source>
</evidence>
<accession>E8RMQ1</accession>